<protein>
    <submittedName>
        <fullName evidence="1">Uncharacterized protein</fullName>
    </submittedName>
</protein>
<gene>
    <name evidence="1" type="ORF">B0H15DRAFT_816244</name>
</gene>
<dbReference type="SUPFAM" id="SSF52047">
    <property type="entry name" value="RNI-like"/>
    <property type="match status" value="1"/>
</dbReference>
<organism evidence="1 2">
    <name type="scientific">Mycena belliarum</name>
    <dbReference type="NCBI Taxonomy" id="1033014"/>
    <lineage>
        <taxon>Eukaryota</taxon>
        <taxon>Fungi</taxon>
        <taxon>Dikarya</taxon>
        <taxon>Basidiomycota</taxon>
        <taxon>Agaricomycotina</taxon>
        <taxon>Agaricomycetes</taxon>
        <taxon>Agaricomycetidae</taxon>
        <taxon>Agaricales</taxon>
        <taxon>Marasmiineae</taxon>
        <taxon>Mycenaceae</taxon>
        <taxon>Mycena</taxon>
    </lineage>
</organism>
<dbReference type="Proteomes" id="UP001222325">
    <property type="component" value="Unassembled WGS sequence"/>
</dbReference>
<sequence>MSAPSPSKPSGMGALDGALIERILAVLAPKKLAPHKRLVPLLSVNKHWHLLARRRLYAAIALKGPWVARPLRRTLESNQELAALVRELVLDTELSAQDAGETADHARIVAACPHLQHLTILGYATAELEAYRTAIASRAELISLNVSEGAGMFTFPQLLAMMSRWPSLEKLILKGVLLPCEGLTAEPPAGPTCAQLKMVKIIDRLDAGQHFTFAAFATLAPALSVLWVQPQHAMPPDLPAALRRWAPTLEALCLLSDAASDPPLDAVLPILPALKHLDTTAALLDPRAVARAPAPLTALTYRVPSVQLPDLAAALARPGALPALKALDVKSALDVKGAPPPAPFPPAATQTLRAGASSHAHVARVDFDLVCKRRRIRLTL</sequence>
<accession>A0AAD6Y0T4</accession>
<dbReference type="Gene3D" id="3.80.10.10">
    <property type="entry name" value="Ribonuclease Inhibitor"/>
    <property type="match status" value="1"/>
</dbReference>
<reference evidence="1" key="1">
    <citation type="submission" date="2023-03" db="EMBL/GenBank/DDBJ databases">
        <title>Massive genome expansion in bonnet fungi (Mycena s.s.) driven by repeated elements and novel gene families across ecological guilds.</title>
        <authorList>
            <consortium name="Lawrence Berkeley National Laboratory"/>
            <person name="Harder C.B."/>
            <person name="Miyauchi S."/>
            <person name="Viragh M."/>
            <person name="Kuo A."/>
            <person name="Thoen E."/>
            <person name="Andreopoulos B."/>
            <person name="Lu D."/>
            <person name="Skrede I."/>
            <person name="Drula E."/>
            <person name="Henrissat B."/>
            <person name="Morin E."/>
            <person name="Kohler A."/>
            <person name="Barry K."/>
            <person name="LaButti K."/>
            <person name="Morin E."/>
            <person name="Salamov A."/>
            <person name="Lipzen A."/>
            <person name="Mereny Z."/>
            <person name="Hegedus B."/>
            <person name="Baldrian P."/>
            <person name="Stursova M."/>
            <person name="Weitz H."/>
            <person name="Taylor A."/>
            <person name="Grigoriev I.V."/>
            <person name="Nagy L.G."/>
            <person name="Martin F."/>
            <person name="Kauserud H."/>
        </authorList>
    </citation>
    <scope>NUCLEOTIDE SEQUENCE</scope>
    <source>
        <strain evidence="1">CBHHK173m</strain>
    </source>
</reference>
<evidence type="ECO:0000313" key="1">
    <source>
        <dbReference type="EMBL" id="KAJ7101486.1"/>
    </source>
</evidence>
<evidence type="ECO:0000313" key="2">
    <source>
        <dbReference type="Proteomes" id="UP001222325"/>
    </source>
</evidence>
<dbReference type="EMBL" id="JARJCN010000004">
    <property type="protein sequence ID" value="KAJ7101486.1"/>
    <property type="molecule type" value="Genomic_DNA"/>
</dbReference>
<comment type="caution">
    <text evidence="1">The sequence shown here is derived from an EMBL/GenBank/DDBJ whole genome shotgun (WGS) entry which is preliminary data.</text>
</comment>
<dbReference type="AlphaFoldDB" id="A0AAD6Y0T4"/>
<dbReference type="InterPro" id="IPR032675">
    <property type="entry name" value="LRR_dom_sf"/>
</dbReference>
<name>A0AAD6Y0T4_9AGAR</name>
<proteinExistence type="predicted"/>
<keyword evidence="2" id="KW-1185">Reference proteome</keyword>